<reference evidence="1 2" key="1">
    <citation type="submission" date="2024-07" db="EMBL/GenBank/DDBJ databases">
        <authorList>
            <person name="Akdeniz Z."/>
        </authorList>
    </citation>
    <scope>NUCLEOTIDE SEQUENCE [LARGE SCALE GENOMIC DNA]</scope>
</reference>
<evidence type="ECO:0000313" key="1">
    <source>
        <dbReference type="EMBL" id="CAL6026865.1"/>
    </source>
</evidence>
<comment type="caution">
    <text evidence="1">The sequence shown here is derived from an EMBL/GenBank/DDBJ whole genome shotgun (WGS) entry which is preliminary data.</text>
</comment>
<dbReference type="Proteomes" id="UP001642409">
    <property type="component" value="Unassembled WGS sequence"/>
</dbReference>
<organism evidence="1 2">
    <name type="scientific">Hexamita inflata</name>
    <dbReference type="NCBI Taxonomy" id="28002"/>
    <lineage>
        <taxon>Eukaryota</taxon>
        <taxon>Metamonada</taxon>
        <taxon>Diplomonadida</taxon>
        <taxon>Hexamitidae</taxon>
        <taxon>Hexamitinae</taxon>
        <taxon>Hexamita</taxon>
    </lineage>
</organism>
<keyword evidence="2" id="KW-1185">Reference proteome</keyword>
<sequence>MQEFVFNAVLEQPERPNVITQDFIAKANQCLDAIIERKSDEQQLSVDEAKHKIKSFLNQFRSKTIQVADEQAIIDLIKTTSNVTVYYSNQNHVALTGLIVCIDLTYFTSPEQLVQVSNRSRSHHLSNYLKFVQQLSKQQKLNVICVLKSSNDIYNQLLQQQNLIQTLVHIRPETNFIDVVLPLAFEFGFNSILNFVSELSEEVIEYQTVSENCFVYIPVLPCDINTEENVNKITIKKQEEEMFDYAHYFNKVNFKLNYFCKTEFQQEFQAKINNLKRQKQLFPFWRFATKLWCHRVW</sequence>
<protein>
    <submittedName>
        <fullName evidence="1">Hypothetical_protein</fullName>
    </submittedName>
</protein>
<proteinExistence type="predicted"/>
<accession>A0ABP1IZ47</accession>
<name>A0ABP1IZ47_9EUKA</name>
<evidence type="ECO:0000313" key="2">
    <source>
        <dbReference type="Proteomes" id="UP001642409"/>
    </source>
</evidence>
<dbReference type="EMBL" id="CAXDID020000103">
    <property type="protein sequence ID" value="CAL6026865.1"/>
    <property type="molecule type" value="Genomic_DNA"/>
</dbReference>
<gene>
    <name evidence="1" type="ORF">HINF_LOCUS31048</name>
</gene>